<gene>
    <name evidence="2" type="ORF">PAXINDRAFT_155798</name>
</gene>
<feature type="compositionally biased region" description="Acidic residues" evidence="1">
    <location>
        <begin position="387"/>
        <end position="396"/>
    </location>
</feature>
<dbReference type="HOGENOM" id="CLU_003703_0_3_1"/>
<evidence type="ECO:0000256" key="1">
    <source>
        <dbReference type="SAM" id="MobiDB-lite"/>
    </source>
</evidence>
<feature type="region of interest" description="Disordered" evidence="1">
    <location>
        <begin position="387"/>
        <end position="415"/>
    </location>
</feature>
<evidence type="ECO:0000313" key="3">
    <source>
        <dbReference type="Proteomes" id="UP000053647"/>
    </source>
</evidence>
<proteinExistence type="predicted"/>
<reference evidence="3" key="2">
    <citation type="submission" date="2015-01" db="EMBL/GenBank/DDBJ databases">
        <title>Evolutionary Origins and Diversification of the Mycorrhizal Mutualists.</title>
        <authorList>
            <consortium name="DOE Joint Genome Institute"/>
            <consortium name="Mycorrhizal Genomics Consortium"/>
            <person name="Kohler A."/>
            <person name="Kuo A."/>
            <person name="Nagy L.G."/>
            <person name="Floudas D."/>
            <person name="Copeland A."/>
            <person name="Barry K.W."/>
            <person name="Cichocki N."/>
            <person name="Veneault-Fourrey C."/>
            <person name="LaButti K."/>
            <person name="Lindquist E.A."/>
            <person name="Lipzen A."/>
            <person name="Lundell T."/>
            <person name="Morin E."/>
            <person name="Murat C."/>
            <person name="Riley R."/>
            <person name="Ohm R."/>
            <person name="Sun H."/>
            <person name="Tunlid A."/>
            <person name="Henrissat B."/>
            <person name="Grigoriev I.V."/>
            <person name="Hibbett D.S."/>
            <person name="Martin F."/>
        </authorList>
    </citation>
    <scope>NUCLEOTIDE SEQUENCE [LARGE SCALE GENOMIC DNA]</scope>
    <source>
        <strain evidence="3">ATCC 200175</strain>
    </source>
</reference>
<dbReference type="AlphaFoldDB" id="A0A0C9TY65"/>
<sequence length="415" mass="47157">MGPGARQDILDDYFGHANWKKKAAMDHAAAWKAQVEAWENESSKPNPYERTGETITLAAVRLKLAKEDSNDVSAGTAVVLHKDCSPSIHISTGLEIEEQQCVVCWNACHLKSDKSGLGMHSTDNQEVKLVQRSNNLQRRIDSWVKLQHLFMPALAPVRTRDVQNSDTITPPDTVKLLLPLQIRTTMPCDSYVLKYKDRNLRGQGANTRARNMLKAIEARISAAASRYEDAHKSLVVLAPILKETGWRTTLRPLNRQDLRAMSDLLDGESEGTQRLSWIWTTRGAADKDGDEGGATEDMRIEWCKARARAMRWSEEVELLIEEMRRVRDFLEWEVKLWERKGKEFNSMDTALIESYRAYAQQQATLRRLLAEKCRLLWGATVAFAERVDDEAGEDEDHGLPTTESEREQEDIGHDT</sequence>
<dbReference type="Proteomes" id="UP000053647">
    <property type="component" value="Unassembled WGS sequence"/>
</dbReference>
<keyword evidence="3" id="KW-1185">Reference proteome</keyword>
<feature type="compositionally biased region" description="Basic and acidic residues" evidence="1">
    <location>
        <begin position="403"/>
        <end position="415"/>
    </location>
</feature>
<dbReference type="OrthoDB" id="2680741at2759"/>
<dbReference type="EMBL" id="KN819338">
    <property type="protein sequence ID" value="KIJ15228.1"/>
    <property type="molecule type" value="Genomic_DNA"/>
</dbReference>
<protein>
    <submittedName>
        <fullName evidence="2">Uncharacterized protein</fullName>
    </submittedName>
</protein>
<organism evidence="2 3">
    <name type="scientific">Paxillus involutus ATCC 200175</name>
    <dbReference type="NCBI Taxonomy" id="664439"/>
    <lineage>
        <taxon>Eukaryota</taxon>
        <taxon>Fungi</taxon>
        <taxon>Dikarya</taxon>
        <taxon>Basidiomycota</taxon>
        <taxon>Agaricomycotina</taxon>
        <taxon>Agaricomycetes</taxon>
        <taxon>Agaricomycetidae</taxon>
        <taxon>Boletales</taxon>
        <taxon>Paxilineae</taxon>
        <taxon>Paxillaceae</taxon>
        <taxon>Paxillus</taxon>
    </lineage>
</organism>
<name>A0A0C9TY65_PAXIN</name>
<evidence type="ECO:0000313" key="2">
    <source>
        <dbReference type="EMBL" id="KIJ15228.1"/>
    </source>
</evidence>
<reference evidence="2 3" key="1">
    <citation type="submission" date="2014-06" db="EMBL/GenBank/DDBJ databases">
        <authorList>
            <consortium name="DOE Joint Genome Institute"/>
            <person name="Kuo A."/>
            <person name="Kohler A."/>
            <person name="Nagy L.G."/>
            <person name="Floudas D."/>
            <person name="Copeland A."/>
            <person name="Barry K.W."/>
            <person name="Cichocki N."/>
            <person name="Veneault-Fourrey C."/>
            <person name="LaButti K."/>
            <person name="Lindquist E.A."/>
            <person name="Lipzen A."/>
            <person name="Lundell T."/>
            <person name="Morin E."/>
            <person name="Murat C."/>
            <person name="Sun H."/>
            <person name="Tunlid A."/>
            <person name="Henrissat B."/>
            <person name="Grigoriev I.V."/>
            <person name="Hibbett D.S."/>
            <person name="Martin F."/>
            <person name="Nordberg H.P."/>
            <person name="Cantor M.N."/>
            <person name="Hua S.X."/>
        </authorList>
    </citation>
    <scope>NUCLEOTIDE SEQUENCE [LARGE SCALE GENOMIC DNA]</scope>
    <source>
        <strain evidence="2 3">ATCC 200175</strain>
    </source>
</reference>
<accession>A0A0C9TY65</accession>